<protein>
    <submittedName>
        <fullName evidence="1">Uncharacterized protein</fullName>
    </submittedName>
</protein>
<dbReference type="HOGENOM" id="CLU_2736225_0_0_9"/>
<reference evidence="2" key="1">
    <citation type="submission" date="2011-06" db="EMBL/GenBank/DDBJ databases">
        <title>Complete genome sequence of Paenibacillus mucilaginosus KNP414.</title>
        <authorList>
            <person name="Wang J."/>
            <person name="Hu S."/>
            <person name="Hu X."/>
            <person name="Zhang B."/>
            <person name="Dong D."/>
            <person name="Zhang S."/>
            <person name="Zhao K."/>
            <person name="Wu D."/>
        </authorList>
    </citation>
    <scope>NUCLEOTIDE SEQUENCE [LARGE SCALE GENOMIC DNA]</scope>
    <source>
        <strain evidence="2">KNP414</strain>
    </source>
</reference>
<dbReference type="KEGG" id="pms:KNP414_04472"/>
<dbReference type="Proteomes" id="UP000006620">
    <property type="component" value="Chromosome"/>
</dbReference>
<gene>
    <name evidence="1" type="ordered locus">KNP414_04472</name>
</gene>
<dbReference type="AlphaFoldDB" id="F8F974"/>
<evidence type="ECO:0000313" key="2">
    <source>
        <dbReference type="Proteomes" id="UP000006620"/>
    </source>
</evidence>
<sequence>MDQVSYIVNGGTPSVMVKVKVPFFELLVLFRHFGLSCKYVNPFIMARDIESYSNGTNNCVTSSRDPWAYSG</sequence>
<organism evidence="1 2">
    <name type="scientific">Paenibacillus mucilaginosus (strain KNP414)</name>
    <dbReference type="NCBI Taxonomy" id="1036673"/>
    <lineage>
        <taxon>Bacteria</taxon>
        <taxon>Bacillati</taxon>
        <taxon>Bacillota</taxon>
        <taxon>Bacilli</taxon>
        <taxon>Bacillales</taxon>
        <taxon>Paenibacillaceae</taxon>
        <taxon>Paenibacillus</taxon>
    </lineage>
</organism>
<accession>F8F974</accession>
<reference evidence="1 2" key="2">
    <citation type="journal article" date="2013" name="Genome Announc.">
        <title>Genome Sequence of Growth-Improving Paenibacillus mucilaginosus Strain KNP414.</title>
        <authorList>
            <person name="Lu J.J."/>
            <person name="Wang J.F."/>
            <person name="Hu X.F."/>
        </authorList>
    </citation>
    <scope>NUCLEOTIDE SEQUENCE [LARGE SCALE GENOMIC DNA]</scope>
    <source>
        <strain evidence="1 2">KNP414</strain>
    </source>
</reference>
<proteinExistence type="predicted"/>
<evidence type="ECO:0000313" key="1">
    <source>
        <dbReference type="EMBL" id="AEI43002.1"/>
    </source>
</evidence>
<dbReference type="EMBL" id="CP002869">
    <property type="protein sequence ID" value="AEI43002.1"/>
    <property type="molecule type" value="Genomic_DNA"/>
</dbReference>
<name>F8F974_PAEMK</name>